<dbReference type="PANTHER" id="PTHR30121">
    <property type="entry name" value="UNCHARACTERIZED PROTEIN YJGR-RELATED"/>
    <property type="match status" value="1"/>
</dbReference>
<sequence length="583" mass="62358">MTVHGRRTPGGPAVHLYPRRLDLDGRLAQTMIVTGYPHDVHAGWADPLLTYPGHVDIAVHVVPVPGQVAAHRLRRRRARLESAWRTDAARGGLEDPQRAAVAQDAALLAERVAGGEARLFRLAVYLTVHAATPEELDAEVGRLSALAGSILVDLAPATYRPLAGWIATLPLGTDPVGAARTMDTDAVAALMPLSSPDLAAELGETAVVYGENVHSGGLVAWDRFNGDLDNGNAVILARSGSGKSYLAKLELLRALYAGVRASVIDPTDEYAAMADAVGGRHVRLGRPDGRLNPFDLAGTGEEAFTTRVLFLHTLVSVMVGALDAAESAALDRAVLAAYAERGITRDPVTWNRTPPILADLVAVLRGTGDGADHGSDRARVAHLLADKLAPFTDGSHRGLFDGPSTAVLTGHLTVVSLRHLPDELRTTGLLLVLDALWSQVRDSAHRRPRLITIDEGWSLLRDPVGAKYLFNLAKNARRHWAGLTLVTQDVADLLATDLGRAVAANAATQILLHQASQNLDAVCESFHLSHGERQIVATAERGSALLTSGHHRAVFRALASPEEHRLITTDPAELARMEREDRG</sequence>
<dbReference type="Proteomes" id="UP000678016">
    <property type="component" value="Chromosome"/>
</dbReference>
<dbReference type="EMBL" id="CP074132">
    <property type="protein sequence ID" value="QUX29669.1"/>
    <property type="molecule type" value="Genomic_DNA"/>
</dbReference>
<dbReference type="InterPro" id="IPR027417">
    <property type="entry name" value="P-loop_NTPase"/>
</dbReference>
<evidence type="ECO:0000313" key="3">
    <source>
        <dbReference type="EMBL" id="QUX29669.1"/>
    </source>
</evidence>
<keyword evidence="4" id="KW-1185">Reference proteome</keyword>
<reference evidence="4" key="1">
    <citation type="submission" date="2021-05" db="EMBL/GenBank/DDBJ databases">
        <title>Direct Submission.</title>
        <authorList>
            <person name="Li K."/>
            <person name="Gao J."/>
        </authorList>
    </citation>
    <scope>NUCLEOTIDE SEQUENCE [LARGE SCALE GENOMIC DNA]</scope>
    <source>
        <strain evidence="4">HDS12</strain>
    </source>
</reference>
<dbReference type="SUPFAM" id="SSF52540">
    <property type="entry name" value="P-loop containing nucleoside triphosphate hydrolases"/>
    <property type="match status" value="1"/>
</dbReference>
<feature type="domain" description="Helicase HerA central" evidence="1">
    <location>
        <begin position="235"/>
        <end position="287"/>
    </location>
</feature>
<dbReference type="GO" id="GO:0005524">
    <property type="term" value="F:ATP binding"/>
    <property type="evidence" value="ECO:0007669"/>
    <property type="project" value="UniProtKB-KW"/>
</dbReference>
<evidence type="ECO:0000259" key="2">
    <source>
        <dbReference type="Pfam" id="PF19044"/>
    </source>
</evidence>
<dbReference type="Pfam" id="PF01935">
    <property type="entry name" value="DUF87"/>
    <property type="match status" value="1"/>
</dbReference>
<dbReference type="InterPro" id="IPR051162">
    <property type="entry name" value="T4SS_component"/>
</dbReference>
<evidence type="ECO:0000313" key="4">
    <source>
        <dbReference type="Proteomes" id="UP000678016"/>
    </source>
</evidence>
<protein>
    <submittedName>
        <fullName evidence="3">ATP-binding protein</fullName>
    </submittedName>
</protein>
<dbReference type="RefSeq" id="WP_212642502.1">
    <property type="nucleotide sequence ID" value="NZ_CP074132.1"/>
</dbReference>
<organism evidence="3 4">
    <name type="scientific">Nocardiopsis akebiae</name>
    <dbReference type="NCBI Taxonomy" id="2831968"/>
    <lineage>
        <taxon>Bacteria</taxon>
        <taxon>Bacillati</taxon>
        <taxon>Actinomycetota</taxon>
        <taxon>Actinomycetes</taxon>
        <taxon>Streptosporangiales</taxon>
        <taxon>Nocardiopsidaceae</taxon>
        <taxon>Nocardiopsis</taxon>
    </lineage>
</organism>
<dbReference type="InterPro" id="IPR043964">
    <property type="entry name" value="P-loop_TraG"/>
</dbReference>
<dbReference type="Pfam" id="PF19044">
    <property type="entry name" value="P-loop_TraG"/>
    <property type="match status" value="1"/>
</dbReference>
<dbReference type="Gene3D" id="1.10.8.730">
    <property type="match status" value="1"/>
</dbReference>
<evidence type="ECO:0000259" key="1">
    <source>
        <dbReference type="Pfam" id="PF01935"/>
    </source>
</evidence>
<gene>
    <name evidence="3" type="ORF">KGD83_03575</name>
</gene>
<dbReference type="InterPro" id="IPR002789">
    <property type="entry name" value="HerA_central"/>
</dbReference>
<feature type="domain" description="TraG P-loop" evidence="2">
    <location>
        <begin position="430"/>
        <end position="577"/>
    </location>
</feature>
<dbReference type="PANTHER" id="PTHR30121:SF6">
    <property type="entry name" value="SLR6007 PROTEIN"/>
    <property type="match status" value="1"/>
</dbReference>
<name>A0ABX8C822_9ACTN</name>
<keyword evidence="3" id="KW-0067">ATP-binding</keyword>
<accession>A0ABX8C822</accession>
<proteinExistence type="predicted"/>
<dbReference type="Gene3D" id="3.40.50.300">
    <property type="entry name" value="P-loop containing nucleotide triphosphate hydrolases"/>
    <property type="match status" value="1"/>
</dbReference>
<keyword evidence="3" id="KW-0547">Nucleotide-binding</keyword>